<keyword evidence="1" id="KW-1133">Transmembrane helix</keyword>
<dbReference type="AlphaFoldDB" id="A0A075GGZ5"/>
<evidence type="ECO:0000313" key="2">
    <source>
        <dbReference type="EMBL" id="AIF00893.1"/>
    </source>
</evidence>
<name>A0A075GGZ5_9EURY</name>
<protein>
    <recommendedName>
        <fullName evidence="3">Thioredoxin domain-containing protein</fullName>
    </recommendedName>
</protein>
<organism evidence="2">
    <name type="scientific">uncultured marine group II/III euryarchaeote KM3_13_D07</name>
    <dbReference type="NCBI Taxonomy" id="1457872"/>
    <lineage>
        <taxon>Archaea</taxon>
        <taxon>Methanobacteriati</taxon>
        <taxon>Methanobacteriota</taxon>
        <taxon>environmental samples</taxon>
    </lineage>
</organism>
<dbReference type="EMBL" id="KF900605">
    <property type="protein sequence ID" value="AIF00893.1"/>
    <property type="molecule type" value="Genomic_DNA"/>
</dbReference>
<sequence>MMNKVRRNRNLVTDENGDARITAGFVVAGGITFILLAVILFTDLPPIGPDEGELAPNLKGEVHYLGATDWVDFELYEEIDSGWDADSEPEAKWFFIQFMDTDCGYCWEEAGPMSQLEEAFGGRVTFISVALSLDIPGHSASREEVIAFQEKSSLIECKGGDTDCSSRPGDPHNWAYFNDLSQSTLDPWGVQGTPFVVIVKPDGIVAWNQAAHSGEEVGNALYSMLPQVGE</sequence>
<dbReference type="SUPFAM" id="SSF52833">
    <property type="entry name" value="Thioredoxin-like"/>
    <property type="match status" value="1"/>
</dbReference>
<keyword evidence="1" id="KW-0812">Transmembrane</keyword>
<evidence type="ECO:0008006" key="3">
    <source>
        <dbReference type="Google" id="ProtNLM"/>
    </source>
</evidence>
<feature type="transmembrane region" description="Helical" evidence="1">
    <location>
        <begin position="21"/>
        <end position="41"/>
    </location>
</feature>
<dbReference type="InterPro" id="IPR036249">
    <property type="entry name" value="Thioredoxin-like_sf"/>
</dbReference>
<accession>A0A075GGZ5</accession>
<reference evidence="2" key="1">
    <citation type="journal article" date="2014" name="Genome Biol. Evol.">
        <title>Pangenome evidence for extensive interdomain horizontal transfer affecting lineage core and shell genes in uncultured planktonic thaumarchaeota and euryarchaeota.</title>
        <authorList>
            <person name="Deschamps P."/>
            <person name="Zivanovic Y."/>
            <person name="Moreira D."/>
            <person name="Rodriguez-Valera F."/>
            <person name="Lopez-Garcia P."/>
        </authorList>
    </citation>
    <scope>NUCLEOTIDE SEQUENCE</scope>
</reference>
<proteinExistence type="predicted"/>
<keyword evidence="1" id="KW-0472">Membrane</keyword>
<dbReference type="Gene3D" id="3.40.30.10">
    <property type="entry name" value="Glutaredoxin"/>
    <property type="match status" value="1"/>
</dbReference>
<evidence type="ECO:0000256" key="1">
    <source>
        <dbReference type="SAM" id="Phobius"/>
    </source>
</evidence>